<keyword evidence="3" id="KW-1185">Reference proteome</keyword>
<dbReference type="EMBL" id="JBHSDT010000004">
    <property type="protein sequence ID" value="MFC4402738.1"/>
    <property type="molecule type" value="Genomic_DNA"/>
</dbReference>
<protein>
    <submittedName>
        <fullName evidence="2">YesL family protein</fullName>
    </submittedName>
</protein>
<gene>
    <name evidence="2" type="ORF">ACFOY7_06600</name>
</gene>
<evidence type="ECO:0000256" key="1">
    <source>
        <dbReference type="SAM" id="Phobius"/>
    </source>
</evidence>
<comment type="caution">
    <text evidence="2">The sequence shown here is derived from an EMBL/GenBank/DDBJ whole genome shotgun (WGS) entry which is preliminary data.</text>
</comment>
<dbReference type="InterPro" id="IPR006938">
    <property type="entry name" value="DUF624"/>
</dbReference>
<name>A0ABV8WUF7_9BACI</name>
<evidence type="ECO:0000313" key="3">
    <source>
        <dbReference type="Proteomes" id="UP001595882"/>
    </source>
</evidence>
<dbReference type="Proteomes" id="UP001595882">
    <property type="component" value="Unassembled WGS sequence"/>
</dbReference>
<proteinExistence type="predicted"/>
<dbReference type="RefSeq" id="WP_390250607.1">
    <property type="nucleotide sequence ID" value="NZ_JBHSDT010000004.1"/>
</dbReference>
<feature type="transmembrane region" description="Helical" evidence="1">
    <location>
        <begin position="20"/>
        <end position="46"/>
    </location>
</feature>
<accession>A0ABV8WUF7</accession>
<evidence type="ECO:0000313" key="2">
    <source>
        <dbReference type="EMBL" id="MFC4402738.1"/>
    </source>
</evidence>
<keyword evidence="1" id="KW-1133">Transmembrane helix</keyword>
<dbReference type="Pfam" id="PF04854">
    <property type="entry name" value="DUF624"/>
    <property type="match status" value="1"/>
</dbReference>
<keyword evidence="1" id="KW-0812">Transmembrane</keyword>
<keyword evidence="1" id="KW-0472">Membrane</keyword>
<sequence length="77" mass="8749">MRSLLFTAAEWISRFAYVNLLWIGFSLLGLVVFGFFPATAAMFALVRQWIMGNIDKPVFSSIWVTIKKNFSKAISLV</sequence>
<organism evidence="2 3">
    <name type="scientific">Gracilibacillus xinjiangensis</name>
    <dbReference type="NCBI Taxonomy" id="1193282"/>
    <lineage>
        <taxon>Bacteria</taxon>
        <taxon>Bacillati</taxon>
        <taxon>Bacillota</taxon>
        <taxon>Bacilli</taxon>
        <taxon>Bacillales</taxon>
        <taxon>Bacillaceae</taxon>
        <taxon>Gracilibacillus</taxon>
    </lineage>
</organism>
<reference evidence="3" key="1">
    <citation type="journal article" date="2019" name="Int. J. Syst. Evol. Microbiol.">
        <title>The Global Catalogue of Microorganisms (GCM) 10K type strain sequencing project: providing services to taxonomists for standard genome sequencing and annotation.</title>
        <authorList>
            <consortium name="The Broad Institute Genomics Platform"/>
            <consortium name="The Broad Institute Genome Sequencing Center for Infectious Disease"/>
            <person name="Wu L."/>
            <person name="Ma J."/>
        </authorList>
    </citation>
    <scope>NUCLEOTIDE SEQUENCE [LARGE SCALE GENOMIC DNA]</scope>
    <source>
        <strain evidence="3">CCUG 37865</strain>
    </source>
</reference>